<dbReference type="AlphaFoldDB" id="A0A1M4BKW7"/>
<sequence>MTQPRCGEKCDVTITNVRVVGHPSARLVRIADEHGDTYDMPPQAAITRPGQYDNDRVRDILSLLDSMEAEGTIKPSVANAVRRKLGLPPKHWPPQPGDVWHDGFPFGDSLWFASHHEATGDNPDWPSRIVMTNIIAGTGTKTPQELLAYATELSLAYRHQDGSS</sequence>
<dbReference type="RefSeq" id="WP_225267134.1">
    <property type="nucleotide sequence ID" value="NZ_CP084058.1"/>
</dbReference>
<protein>
    <submittedName>
        <fullName evidence="1">Uncharacterized protein</fullName>
    </submittedName>
</protein>
<reference evidence="1" key="1">
    <citation type="submission" date="2016-04" db="EMBL/GenBank/DDBJ databases">
        <authorList>
            <person name="Evans L.H."/>
            <person name="Alamgir A."/>
            <person name="Owens N."/>
            <person name="Weber N.D."/>
            <person name="Virtaneva K."/>
            <person name="Barbian K."/>
            <person name="Babar A."/>
            <person name="Rosenke K."/>
        </authorList>
    </citation>
    <scope>NUCLEOTIDE SEQUENCE</scope>
    <source>
        <strain evidence="1">Nono1</strain>
    </source>
</reference>
<dbReference type="EMBL" id="LT559120">
    <property type="protein sequence ID" value="SAP16297.1"/>
    <property type="molecule type" value="Genomic_DNA"/>
</dbReference>
<accession>A0A1M4BKW7</accession>
<name>A0A1M4BKW7_9ACTN</name>
<gene>
    <name evidence="1" type="ORF">BN4615_P10960</name>
</gene>
<evidence type="ECO:0000313" key="1">
    <source>
        <dbReference type="EMBL" id="SAP16297.1"/>
    </source>
</evidence>
<organism evidence="1">
    <name type="scientific">Nonomuraea gerenzanensis</name>
    <dbReference type="NCBI Taxonomy" id="93944"/>
    <lineage>
        <taxon>Bacteria</taxon>
        <taxon>Bacillati</taxon>
        <taxon>Actinomycetota</taxon>
        <taxon>Actinomycetes</taxon>
        <taxon>Streptosporangiales</taxon>
        <taxon>Streptosporangiaceae</taxon>
        <taxon>Nonomuraea</taxon>
    </lineage>
</organism>
<proteinExistence type="predicted"/>